<dbReference type="AlphaFoldDB" id="A0A2G9RLV4"/>
<dbReference type="EMBL" id="KV934266">
    <property type="protein sequence ID" value="PIO28862.1"/>
    <property type="molecule type" value="Genomic_DNA"/>
</dbReference>
<keyword evidence="1" id="KW-1133">Transmembrane helix</keyword>
<feature type="transmembrane region" description="Helical" evidence="1">
    <location>
        <begin position="17"/>
        <end position="39"/>
    </location>
</feature>
<evidence type="ECO:0000256" key="1">
    <source>
        <dbReference type="SAM" id="Phobius"/>
    </source>
</evidence>
<gene>
    <name evidence="2" type="ORF">AB205_0030750</name>
</gene>
<reference evidence="3" key="1">
    <citation type="journal article" date="2017" name="Nat. Commun.">
        <title>The North American bullfrog draft genome provides insight into hormonal regulation of long noncoding RNA.</title>
        <authorList>
            <person name="Hammond S.A."/>
            <person name="Warren R.L."/>
            <person name="Vandervalk B.P."/>
            <person name="Kucuk E."/>
            <person name="Khan H."/>
            <person name="Gibb E.A."/>
            <person name="Pandoh P."/>
            <person name="Kirk H."/>
            <person name="Zhao Y."/>
            <person name="Jones M."/>
            <person name="Mungall A.J."/>
            <person name="Coope R."/>
            <person name="Pleasance S."/>
            <person name="Moore R.A."/>
            <person name="Holt R.A."/>
            <person name="Round J.M."/>
            <person name="Ohora S."/>
            <person name="Walle B.V."/>
            <person name="Veldhoen N."/>
            <person name="Helbing C.C."/>
            <person name="Birol I."/>
        </authorList>
    </citation>
    <scope>NUCLEOTIDE SEQUENCE [LARGE SCALE GENOMIC DNA]</scope>
</reference>
<feature type="non-terminal residue" evidence="2">
    <location>
        <position position="1"/>
    </location>
</feature>
<dbReference type="OrthoDB" id="9935125at2759"/>
<evidence type="ECO:0000313" key="2">
    <source>
        <dbReference type="EMBL" id="PIO28862.1"/>
    </source>
</evidence>
<keyword evidence="3" id="KW-1185">Reference proteome</keyword>
<keyword evidence="1" id="KW-0472">Membrane</keyword>
<organism evidence="2 3">
    <name type="scientific">Aquarana catesbeiana</name>
    <name type="common">American bullfrog</name>
    <name type="synonym">Rana catesbeiana</name>
    <dbReference type="NCBI Taxonomy" id="8400"/>
    <lineage>
        <taxon>Eukaryota</taxon>
        <taxon>Metazoa</taxon>
        <taxon>Chordata</taxon>
        <taxon>Craniata</taxon>
        <taxon>Vertebrata</taxon>
        <taxon>Euteleostomi</taxon>
        <taxon>Amphibia</taxon>
        <taxon>Batrachia</taxon>
        <taxon>Anura</taxon>
        <taxon>Neobatrachia</taxon>
        <taxon>Ranoidea</taxon>
        <taxon>Ranidae</taxon>
        <taxon>Aquarana</taxon>
    </lineage>
</organism>
<evidence type="ECO:0000313" key="3">
    <source>
        <dbReference type="Proteomes" id="UP000228934"/>
    </source>
</evidence>
<dbReference type="Proteomes" id="UP000228934">
    <property type="component" value="Unassembled WGS sequence"/>
</dbReference>
<protein>
    <submittedName>
        <fullName evidence="2">Uncharacterized protein</fullName>
    </submittedName>
</protein>
<name>A0A2G9RLV4_AQUCT</name>
<sequence length="84" mass="8885">AVEKAAASGIPVEGTHILLAVFVPVIMVALVIAAIYLYFSKLQGKALLGLPLSSSPAYDQVTVESAFDNPAFETGDTREYEVSI</sequence>
<keyword evidence="1" id="KW-0812">Transmembrane</keyword>
<proteinExistence type="predicted"/>
<accession>A0A2G9RLV4</accession>